<reference evidence="3 4" key="2">
    <citation type="submission" date="2017-06" db="EMBL/GenBank/DDBJ databases">
        <title>Ensifer strains isolated from leguminous trees and herbs display diverse denitrification phenotypes with some acting as strong N2O sinks.</title>
        <authorList>
            <person name="Woliy K."/>
            <person name="Mania D."/>
            <person name="Bakken L.R."/>
            <person name="Frostegard A."/>
        </authorList>
    </citation>
    <scope>NUCLEOTIDE SEQUENCE [LARGE SCALE GENOMIC DNA]</scope>
    <source>
        <strain evidence="3 4">AC50a</strain>
    </source>
</reference>
<evidence type="ECO:0000256" key="1">
    <source>
        <dbReference type="SAM" id="SignalP"/>
    </source>
</evidence>
<feature type="signal peptide" evidence="1">
    <location>
        <begin position="1"/>
        <end position="21"/>
    </location>
</feature>
<evidence type="ECO:0000313" key="4">
    <source>
        <dbReference type="Proteomes" id="UP000231987"/>
    </source>
</evidence>
<dbReference type="RefSeq" id="WP_013844460.1">
    <property type="nucleotide sequence ID" value="NZ_CP009144.1"/>
</dbReference>
<dbReference type="Proteomes" id="UP000231987">
    <property type="component" value="Unassembled WGS sequence"/>
</dbReference>
<evidence type="ECO:0000313" key="3">
    <source>
        <dbReference type="EMBL" id="PJR11537.1"/>
    </source>
</evidence>
<dbReference type="OMA" id="PEPQFDV"/>
<name>A0A222H7C7_RHIML</name>
<gene>
    <name evidence="3" type="ORF">CEJ86_27640</name>
    <name evidence="2" type="ORF">GHK53_37425</name>
</gene>
<dbReference type="EMBL" id="NJGD01000019">
    <property type="protein sequence ID" value="PJR11537.1"/>
    <property type="molecule type" value="Genomic_DNA"/>
</dbReference>
<dbReference type="PROSITE" id="PS51257">
    <property type="entry name" value="PROKAR_LIPOPROTEIN"/>
    <property type="match status" value="1"/>
</dbReference>
<dbReference type="AlphaFoldDB" id="A0A222H7C7"/>
<dbReference type="Proteomes" id="UP000429484">
    <property type="component" value="Unassembled WGS sequence"/>
</dbReference>
<feature type="chain" id="PRO_5015074186" description="Lipoprotein" evidence="1">
    <location>
        <begin position="22"/>
        <end position="54"/>
    </location>
</feature>
<evidence type="ECO:0000313" key="5">
    <source>
        <dbReference type="Proteomes" id="UP000429484"/>
    </source>
</evidence>
<evidence type="ECO:0008006" key="6">
    <source>
        <dbReference type="Google" id="ProtNLM"/>
    </source>
</evidence>
<evidence type="ECO:0000313" key="2">
    <source>
        <dbReference type="EMBL" id="MQW38266.1"/>
    </source>
</evidence>
<reference evidence="2" key="3">
    <citation type="submission" date="2019-10" db="EMBL/GenBank/DDBJ databases">
        <authorList>
            <person name="Sugawara M."/>
            <person name="Epstein B."/>
            <person name="Badgley B."/>
            <person name="Unno T."/>
            <person name="Xu L."/>
            <person name="Reese J."/>
            <person name="Gyaneshwar P."/>
            <person name="Denny R."/>
            <person name="Mudege J."/>
            <person name="Bharti A."/>
            <person name="Farmer A."/>
            <person name="May G."/>
            <person name="Woodward J."/>
            <person name="Medigue C."/>
            <person name="Vallenet D."/>
            <person name="Lajus A."/>
            <person name="Rouy Z."/>
            <person name="Martinez-Vaz B."/>
            <person name="Tiffin P."/>
            <person name="Young N."/>
            <person name="Sadowsky M."/>
        </authorList>
    </citation>
    <scope>NUCLEOTIDE SEQUENCE</scope>
    <source>
        <strain evidence="2">N6B1</strain>
    </source>
</reference>
<dbReference type="EMBL" id="WISR01000296">
    <property type="protein sequence ID" value="MQW38266.1"/>
    <property type="molecule type" value="Genomic_DNA"/>
</dbReference>
<organism evidence="3 4">
    <name type="scientific">Rhizobium meliloti</name>
    <name type="common">Ensifer meliloti</name>
    <name type="synonym">Sinorhizobium meliloti</name>
    <dbReference type="NCBI Taxonomy" id="382"/>
    <lineage>
        <taxon>Bacteria</taxon>
        <taxon>Pseudomonadati</taxon>
        <taxon>Pseudomonadota</taxon>
        <taxon>Alphaproteobacteria</taxon>
        <taxon>Hyphomicrobiales</taxon>
        <taxon>Rhizobiaceae</taxon>
        <taxon>Sinorhizobium/Ensifer group</taxon>
        <taxon>Sinorhizobium</taxon>
    </lineage>
</organism>
<accession>A0A222H7C7</accession>
<reference evidence="2 5" key="1">
    <citation type="journal article" date="2013" name="Genome Biol.">
        <title>Comparative genomics of the core and accessory genomes of 48 Sinorhizobium strains comprising five genospecies.</title>
        <authorList>
            <person name="Sugawara M."/>
            <person name="Epstein B."/>
            <person name="Badgley B.D."/>
            <person name="Unno T."/>
            <person name="Xu L."/>
            <person name="Reese J."/>
            <person name="Gyaneshwar P."/>
            <person name="Denny R."/>
            <person name="Mudge J."/>
            <person name="Bharti A.K."/>
            <person name="Farmer A.D."/>
            <person name="May G.D."/>
            <person name="Woodward J.E."/>
            <person name="Medigue C."/>
            <person name="Vallenet D."/>
            <person name="Lajus A."/>
            <person name="Rouy Z."/>
            <person name="Martinez-Vaz B."/>
            <person name="Tiffin P."/>
            <person name="Young N.D."/>
            <person name="Sadowsky M.J."/>
        </authorList>
    </citation>
    <scope>NUCLEOTIDE SEQUENCE [LARGE SCALE GENOMIC DNA]</scope>
    <source>
        <strain evidence="2 5">N6B1</strain>
    </source>
</reference>
<protein>
    <recommendedName>
        <fullName evidence="6">Lipoprotein</fullName>
    </recommendedName>
</protein>
<proteinExistence type="predicted"/>
<sequence>MPVKSLVAAVIFSLFALSGCASTGSTNTTYTQWYGPYPEPEFDVLTPGGLRLAY</sequence>
<keyword evidence="1" id="KW-0732">Signal</keyword>
<comment type="caution">
    <text evidence="3">The sequence shown here is derived from an EMBL/GenBank/DDBJ whole genome shotgun (WGS) entry which is preliminary data.</text>
</comment>